<keyword evidence="3" id="KW-0479">Metal-binding</keyword>
<proteinExistence type="inferred from homology"/>
<dbReference type="CDD" id="cd00051">
    <property type="entry name" value="EFh"/>
    <property type="match status" value="1"/>
</dbReference>
<dbReference type="PROSITE" id="PS50222">
    <property type="entry name" value="EF_HAND_2"/>
    <property type="match status" value="2"/>
</dbReference>
<comment type="subunit">
    <text evidence="3">Homodimer. Interacts with CIPK.</text>
</comment>
<dbReference type="PANTHER" id="PTHR23056">
    <property type="entry name" value="CALCINEURIN B"/>
    <property type="match status" value="1"/>
</dbReference>
<feature type="compositionally biased region" description="Basic and acidic residues" evidence="4">
    <location>
        <begin position="1"/>
        <end position="22"/>
    </location>
</feature>
<name>A0AA88UIY3_9ASTE</name>
<feature type="domain" description="EF-hand" evidence="5">
    <location>
        <begin position="136"/>
        <end position="171"/>
    </location>
</feature>
<organism evidence="6 7">
    <name type="scientific">Escallonia rubra</name>
    <dbReference type="NCBI Taxonomy" id="112253"/>
    <lineage>
        <taxon>Eukaryota</taxon>
        <taxon>Viridiplantae</taxon>
        <taxon>Streptophyta</taxon>
        <taxon>Embryophyta</taxon>
        <taxon>Tracheophyta</taxon>
        <taxon>Spermatophyta</taxon>
        <taxon>Magnoliopsida</taxon>
        <taxon>eudicotyledons</taxon>
        <taxon>Gunneridae</taxon>
        <taxon>Pentapetalae</taxon>
        <taxon>asterids</taxon>
        <taxon>campanulids</taxon>
        <taxon>Escalloniales</taxon>
        <taxon>Escalloniaceae</taxon>
        <taxon>Escallonia</taxon>
    </lineage>
</organism>
<dbReference type="SUPFAM" id="SSF47473">
    <property type="entry name" value="EF-hand"/>
    <property type="match status" value="1"/>
</dbReference>
<keyword evidence="7" id="KW-1185">Reference proteome</keyword>
<accession>A0AA88UIY3</accession>
<dbReference type="PANTHER" id="PTHR23056:SF26">
    <property type="entry name" value="CALCINEURIN B-LIKE PROTEIN 10"/>
    <property type="match status" value="1"/>
</dbReference>
<comment type="similarity">
    <text evidence="2 3">Belongs to the calcineurin regulatory subunit family.</text>
</comment>
<evidence type="ECO:0000256" key="1">
    <source>
        <dbReference type="ARBA" id="ARBA00022737"/>
    </source>
</evidence>
<dbReference type="GO" id="GO:0016020">
    <property type="term" value="C:membrane"/>
    <property type="evidence" value="ECO:0007669"/>
    <property type="project" value="UniProtKB-SubCell"/>
</dbReference>
<dbReference type="EMBL" id="JAVXUO010001298">
    <property type="protein sequence ID" value="KAK2983821.1"/>
    <property type="molecule type" value="Genomic_DNA"/>
</dbReference>
<protein>
    <recommendedName>
        <fullName evidence="3">Calcineurin B-like protein</fullName>
    </recommendedName>
</protein>
<evidence type="ECO:0000256" key="4">
    <source>
        <dbReference type="SAM" id="MobiDB-lite"/>
    </source>
</evidence>
<dbReference type="InterPro" id="IPR002048">
    <property type="entry name" value="EF_hand_dom"/>
</dbReference>
<evidence type="ECO:0000259" key="5">
    <source>
        <dbReference type="PROSITE" id="PS50222"/>
    </source>
</evidence>
<comment type="caution">
    <text evidence="6">The sequence shown here is derived from an EMBL/GenBank/DDBJ whole genome shotgun (WGS) entry which is preliminary data.</text>
</comment>
<feature type="domain" description="EF-hand" evidence="5">
    <location>
        <begin position="173"/>
        <end position="208"/>
    </location>
</feature>
<dbReference type="Proteomes" id="UP001187471">
    <property type="component" value="Unassembled WGS sequence"/>
</dbReference>
<evidence type="ECO:0000256" key="3">
    <source>
        <dbReference type="RuleBase" id="RU369080"/>
    </source>
</evidence>
<feature type="region of interest" description="Disordered" evidence="4">
    <location>
        <begin position="1"/>
        <end position="46"/>
    </location>
</feature>
<dbReference type="AlphaFoldDB" id="A0AA88UIY3"/>
<gene>
    <name evidence="6" type="ORF">RJ640_008497</name>
</gene>
<dbReference type="GO" id="GO:0019722">
    <property type="term" value="P:calcium-mediated signaling"/>
    <property type="evidence" value="ECO:0007669"/>
    <property type="project" value="UniProtKB-UniRule"/>
</dbReference>
<comment type="subcellular location">
    <subcellularLocation>
        <location evidence="3">Membrane</location>
    </subcellularLocation>
</comment>
<dbReference type="InterPro" id="IPR045198">
    <property type="entry name" value="CNBL1-10"/>
</dbReference>
<dbReference type="PRINTS" id="PR00450">
    <property type="entry name" value="RECOVERIN"/>
</dbReference>
<sequence>MEVNQRKERKGKEGMARAKAGRDAVGVKPGDGEGPTKSKPSFKTAKCESLVPPRRRLVKRMMFKYITQAIASCLHRPTMHPTRRRRSISPFLASEENELSSTSCTAENNVSPDNRKWTLQAPPPPPVYSRPILSLSFADLLYYVFDLFDEKKDGVIEFDEFVRVLSVFHPSALLEQKIDFAFRLYDLRQTGYIERDEVNIILLPFYKHARFGQTDGVKDGRISK</sequence>
<comment type="function">
    <text evidence="3">Acts as a calcium sensor. CBL proteins interact with CIPK serine-threonine protein kinases. Binding of a CBL protein to the regulatory NAF domain of a CIPK protein lead to the activation of the kinase in a calcium-dependent manner.</text>
</comment>
<evidence type="ECO:0000313" key="7">
    <source>
        <dbReference type="Proteomes" id="UP001187471"/>
    </source>
</evidence>
<reference evidence="6" key="1">
    <citation type="submission" date="2022-12" db="EMBL/GenBank/DDBJ databases">
        <title>Draft genome assemblies for two species of Escallonia (Escalloniales).</title>
        <authorList>
            <person name="Chanderbali A."/>
            <person name="Dervinis C."/>
            <person name="Anghel I."/>
            <person name="Soltis D."/>
            <person name="Soltis P."/>
            <person name="Zapata F."/>
        </authorList>
    </citation>
    <scope>NUCLEOTIDE SEQUENCE</scope>
    <source>
        <strain evidence="6">UCBG92.1500</strain>
        <tissue evidence="6">Leaf</tissue>
    </source>
</reference>
<keyword evidence="3" id="KW-0106">Calcium</keyword>
<dbReference type="Gene3D" id="1.10.238.10">
    <property type="entry name" value="EF-hand"/>
    <property type="match status" value="1"/>
</dbReference>
<evidence type="ECO:0000313" key="6">
    <source>
        <dbReference type="EMBL" id="KAK2983821.1"/>
    </source>
</evidence>
<dbReference type="InterPro" id="IPR011992">
    <property type="entry name" value="EF-hand-dom_pair"/>
</dbReference>
<dbReference type="GO" id="GO:0019900">
    <property type="term" value="F:kinase binding"/>
    <property type="evidence" value="ECO:0007669"/>
    <property type="project" value="UniProtKB-UniRule"/>
</dbReference>
<keyword evidence="3" id="KW-0472">Membrane</keyword>
<keyword evidence="1 3" id="KW-0677">Repeat</keyword>
<dbReference type="GO" id="GO:0005509">
    <property type="term" value="F:calcium ion binding"/>
    <property type="evidence" value="ECO:0007669"/>
    <property type="project" value="UniProtKB-UniRule"/>
</dbReference>
<evidence type="ECO:0000256" key="2">
    <source>
        <dbReference type="ARBA" id="ARBA00023774"/>
    </source>
</evidence>